<evidence type="ECO:0000259" key="2">
    <source>
        <dbReference type="PROSITE" id="PS50164"/>
    </source>
</evidence>
<dbReference type="SMART" id="SM00465">
    <property type="entry name" value="GIYc"/>
    <property type="match status" value="1"/>
</dbReference>
<dbReference type="PANTHER" id="PTHR34477:SF1">
    <property type="entry name" value="UPF0213 PROTEIN YHBQ"/>
    <property type="match status" value="1"/>
</dbReference>
<evidence type="ECO:0000313" key="4">
    <source>
        <dbReference type="Proteomes" id="UP000229631"/>
    </source>
</evidence>
<evidence type="ECO:0000256" key="1">
    <source>
        <dbReference type="ARBA" id="ARBA00007435"/>
    </source>
</evidence>
<comment type="similarity">
    <text evidence="1">Belongs to the UPF0213 family.</text>
</comment>
<accession>A0A2M7BET2</accession>
<proteinExistence type="inferred from homology"/>
<name>A0A2M7BET2_9BACT</name>
<dbReference type="EMBL" id="PEVC01000017">
    <property type="protein sequence ID" value="PIV01598.1"/>
    <property type="molecule type" value="Genomic_DNA"/>
</dbReference>
<dbReference type="InterPro" id="IPR050190">
    <property type="entry name" value="UPF0213_domain"/>
</dbReference>
<comment type="caution">
    <text evidence="3">The sequence shown here is derived from an EMBL/GenBank/DDBJ whole genome shotgun (WGS) entry which is preliminary data.</text>
</comment>
<dbReference type="PANTHER" id="PTHR34477">
    <property type="entry name" value="UPF0213 PROTEIN YHBQ"/>
    <property type="match status" value="1"/>
</dbReference>
<evidence type="ECO:0000313" key="3">
    <source>
        <dbReference type="EMBL" id="PIV01598.1"/>
    </source>
</evidence>
<dbReference type="CDD" id="cd10456">
    <property type="entry name" value="GIY-YIG_UPF0213"/>
    <property type="match status" value="1"/>
</dbReference>
<protein>
    <recommendedName>
        <fullName evidence="2">GIY-YIG domain-containing protein</fullName>
    </recommendedName>
</protein>
<organism evidence="3 4">
    <name type="scientific">Candidatus Shapirobacteria bacterium CG03_land_8_20_14_0_80_39_12</name>
    <dbReference type="NCBI Taxonomy" id="1974879"/>
    <lineage>
        <taxon>Bacteria</taxon>
        <taxon>Candidatus Shapironibacteriota</taxon>
    </lineage>
</organism>
<gene>
    <name evidence="3" type="ORF">COS54_00745</name>
</gene>
<dbReference type="Proteomes" id="UP000229631">
    <property type="component" value="Unassembled WGS sequence"/>
</dbReference>
<dbReference type="InterPro" id="IPR035901">
    <property type="entry name" value="GIY-YIG_endonuc_sf"/>
</dbReference>
<dbReference type="SUPFAM" id="SSF82771">
    <property type="entry name" value="GIY-YIG endonuclease"/>
    <property type="match status" value="1"/>
</dbReference>
<dbReference type="Pfam" id="PF01541">
    <property type="entry name" value="GIY-YIG"/>
    <property type="match status" value="1"/>
</dbReference>
<feature type="domain" description="GIY-YIG" evidence="2">
    <location>
        <begin position="1"/>
        <end position="76"/>
    </location>
</feature>
<sequence>MSWFLYLVQGKDSSLYTGITTDIQRRVKEHNQKKGAKALRGKLPVKLVYQEVFSDKISAAKREIEIKKLRREEKLELIGAVAQW</sequence>
<dbReference type="Gene3D" id="3.40.1440.10">
    <property type="entry name" value="GIY-YIG endonuclease"/>
    <property type="match status" value="1"/>
</dbReference>
<dbReference type="AlphaFoldDB" id="A0A2M7BET2"/>
<dbReference type="InterPro" id="IPR000305">
    <property type="entry name" value="GIY-YIG_endonuc"/>
</dbReference>
<reference evidence="4" key="1">
    <citation type="submission" date="2017-09" db="EMBL/GenBank/DDBJ databases">
        <title>Depth-based differentiation of microbial function through sediment-hosted aquifers and enrichment of novel symbionts in the deep terrestrial subsurface.</title>
        <authorList>
            <person name="Probst A.J."/>
            <person name="Ladd B."/>
            <person name="Jarett J.K."/>
            <person name="Geller-Mcgrath D.E."/>
            <person name="Sieber C.M.K."/>
            <person name="Emerson J.B."/>
            <person name="Anantharaman K."/>
            <person name="Thomas B.C."/>
            <person name="Malmstrom R."/>
            <person name="Stieglmeier M."/>
            <person name="Klingl A."/>
            <person name="Woyke T."/>
            <person name="Ryan C.M."/>
            <person name="Banfield J.F."/>
        </authorList>
    </citation>
    <scope>NUCLEOTIDE SEQUENCE [LARGE SCALE GENOMIC DNA]</scope>
</reference>
<dbReference type="PROSITE" id="PS50164">
    <property type="entry name" value="GIY_YIG"/>
    <property type="match status" value="1"/>
</dbReference>